<dbReference type="Proteomes" id="UP000683000">
    <property type="component" value="Unassembled WGS sequence"/>
</dbReference>
<protein>
    <submittedName>
        <fullName evidence="1">Uncharacterized protein</fullName>
    </submittedName>
</protein>
<dbReference type="EMBL" id="JAGFBS010000010">
    <property type="protein sequence ID" value="KAG6376928.1"/>
    <property type="molecule type" value="Genomic_DNA"/>
</dbReference>
<organism evidence="1 2">
    <name type="scientific">Boletus reticuloceps</name>
    <dbReference type="NCBI Taxonomy" id="495285"/>
    <lineage>
        <taxon>Eukaryota</taxon>
        <taxon>Fungi</taxon>
        <taxon>Dikarya</taxon>
        <taxon>Basidiomycota</taxon>
        <taxon>Agaricomycotina</taxon>
        <taxon>Agaricomycetes</taxon>
        <taxon>Agaricomycetidae</taxon>
        <taxon>Boletales</taxon>
        <taxon>Boletineae</taxon>
        <taxon>Boletaceae</taxon>
        <taxon>Boletoideae</taxon>
        <taxon>Boletus</taxon>
    </lineage>
</organism>
<sequence length="98" mass="10907">MLITTVAGVDPSSLLNLPVGVAIKLPSFTPSMSKSHSQVTVGQSGKIHLIDNLDVYRKTVRQDTWNIVIELADEHREEKVKIQFFSTCREANDPKTTL</sequence>
<dbReference type="OrthoDB" id="937291at2759"/>
<gene>
    <name evidence="1" type="ORF">JVT61DRAFT_960</name>
</gene>
<reference evidence="1" key="1">
    <citation type="submission" date="2021-03" db="EMBL/GenBank/DDBJ databases">
        <title>Evolutionary innovations through gain and loss of genes in the ectomycorrhizal Boletales.</title>
        <authorList>
            <person name="Wu G."/>
            <person name="Miyauchi S."/>
            <person name="Morin E."/>
            <person name="Yang Z.-L."/>
            <person name="Xu J."/>
            <person name="Martin F.M."/>
        </authorList>
    </citation>
    <scope>NUCLEOTIDE SEQUENCE</scope>
    <source>
        <strain evidence="1">BR01</strain>
    </source>
</reference>
<evidence type="ECO:0000313" key="1">
    <source>
        <dbReference type="EMBL" id="KAG6376928.1"/>
    </source>
</evidence>
<accession>A0A8I3A9J6</accession>
<evidence type="ECO:0000313" key="2">
    <source>
        <dbReference type="Proteomes" id="UP000683000"/>
    </source>
</evidence>
<proteinExistence type="predicted"/>
<name>A0A8I3A9J6_9AGAM</name>
<comment type="caution">
    <text evidence="1">The sequence shown here is derived from an EMBL/GenBank/DDBJ whole genome shotgun (WGS) entry which is preliminary data.</text>
</comment>
<keyword evidence="2" id="KW-1185">Reference proteome</keyword>
<dbReference type="AlphaFoldDB" id="A0A8I3A9J6"/>